<evidence type="ECO:0000313" key="9">
    <source>
        <dbReference type="Proteomes" id="UP001150001"/>
    </source>
</evidence>
<protein>
    <submittedName>
        <fullName evidence="7">DNA repair protein RadC</fullName>
    </submittedName>
</protein>
<evidence type="ECO:0000256" key="4">
    <source>
        <dbReference type="ARBA" id="ARBA00022833"/>
    </source>
</evidence>
<dbReference type="RefSeq" id="WP_069665484.1">
    <property type="nucleotide sequence ID" value="NZ_CM004621.1"/>
</dbReference>
<keyword evidence="9" id="KW-1185">Reference proteome</keyword>
<feature type="domain" description="MPN" evidence="6">
    <location>
        <begin position="27"/>
        <end position="149"/>
    </location>
</feature>
<dbReference type="PROSITE" id="PS01302">
    <property type="entry name" value="UPF0758"/>
    <property type="match status" value="1"/>
</dbReference>
<organism evidence="8">
    <name type="scientific">Vibrio europaeus</name>
    <dbReference type="NCBI Taxonomy" id="300876"/>
    <lineage>
        <taxon>Bacteria</taxon>
        <taxon>Pseudomonadati</taxon>
        <taxon>Pseudomonadota</taxon>
        <taxon>Gammaproteobacteria</taxon>
        <taxon>Vibrionales</taxon>
        <taxon>Vibrionaceae</taxon>
        <taxon>Vibrio</taxon>
        <taxon>Vibrio oreintalis group</taxon>
    </lineage>
</organism>
<dbReference type="GeneID" id="78073992"/>
<dbReference type="EMBL" id="LUAX01000009">
    <property type="protein sequence ID" value="OAM96604.1"/>
    <property type="molecule type" value="Genomic_DNA"/>
</dbReference>
<evidence type="ECO:0000256" key="3">
    <source>
        <dbReference type="ARBA" id="ARBA00022801"/>
    </source>
</evidence>
<comment type="caution">
    <text evidence="8">The sequence shown here is derived from an EMBL/GenBank/DDBJ whole genome shotgun (WGS) entry which is preliminary data.</text>
</comment>
<dbReference type="GO" id="GO:0046872">
    <property type="term" value="F:metal ion binding"/>
    <property type="evidence" value="ECO:0007669"/>
    <property type="project" value="UniProtKB-KW"/>
</dbReference>
<accession>A0A178J392</accession>
<dbReference type="SUPFAM" id="SSF102712">
    <property type="entry name" value="JAB1/MPN domain"/>
    <property type="match status" value="1"/>
</dbReference>
<dbReference type="Pfam" id="PF04002">
    <property type="entry name" value="RadC"/>
    <property type="match status" value="1"/>
</dbReference>
<reference evidence="7" key="2">
    <citation type="submission" date="2022-11" db="EMBL/GenBank/DDBJ databases">
        <title>Role of the vibriolysin VemA secreted by the emergent pathogen Vibrio europaeus in the colonization of Manila clam mucus.</title>
        <authorList>
            <person name="Martinez C."/>
            <person name="Rodriguez S."/>
            <person name="Vences A."/>
            <person name="Barja J.L."/>
            <person name="Toranzo A.E."/>
            <person name="Dubert J."/>
        </authorList>
    </citation>
    <scope>NUCLEOTIDE SEQUENCE</scope>
    <source>
        <strain evidence="7">3454</strain>
    </source>
</reference>
<dbReference type="InterPro" id="IPR025657">
    <property type="entry name" value="RadC_JAB"/>
</dbReference>
<proteinExistence type="predicted"/>
<evidence type="ECO:0000256" key="5">
    <source>
        <dbReference type="ARBA" id="ARBA00023049"/>
    </source>
</evidence>
<dbReference type="Proteomes" id="UP001150001">
    <property type="component" value="Unassembled WGS sequence"/>
</dbReference>
<dbReference type="InterPro" id="IPR001405">
    <property type="entry name" value="UPF0758"/>
</dbReference>
<keyword evidence="8" id="KW-0614">Plasmid</keyword>
<evidence type="ECO:0000313" key="8">
    <source>
        <dbReference type="EMBL" id="OAM96604.1"/>
    </source>
</evidence>
<gene>
    <name evidence="7" type="primary">radC</name>
    <name evidence="8" type="ORF">AZ468_24855</name>
    <name evidence="7" type="ORF">OPW20_20050</name>
</gene>
<evidence type="ECO:0000259" key="6">
    <source>
        <dbReference type="PROSITE" id="PS50249"/>
    </source>
</evidence>
<dbReference type="EMBL" id="JAPFIT010000022">
    <property type="protein sequence ID" value="MDC5742370.1"/>
    <property type="molecule type" value="Genomic_DNA"/>
</dbReference>
<dbReference type="CDD" id="cd08071">
    <property type="entry name" value="MPN_DUF2466"/>
    <property type="match status" value="1"/>
</dbReference>
<dbReference type="GO" id="GO:0008237">
    <property type="term" value="F:metallopeptidase activity"/>
    <property type="evidence" value="ECO:0007669"/>
    <property type="project" value="UniProtKB-KW"/>
</dbReference>
<reference evidence="8" key="1">
    <citation type="submission" date="2016-03" db="EMBL/GenBank/DDBJ databases">
        <title>Draft genome sequence of the Vibrio tubiashii subs. europaeus.</title>
        <authorList>
            <person name="Spinard E."/>
            <person name="Dubert J."/>
            <person name="Nelson D.R."/>
            <person name="Barja J.L."/>
        </authorList>
    </citation>
    <scope>NUCLEOTIDE SEQUENCE [LARGE SCALE GENOMIC DNA]</scope>
    <source>
        <strain evidence="8">PP2-638</strain>
        <plasmid evidence="8">p57_like</plasmid>
    </source>
</reference>
<dbReference type="OrthoDB" id="9804482at2"/>
<keyword evidence="4" id="KW-0862">Zinc</keyword>
<evidence type="ECO:0000256" key="2">
    <source>
        <dbReference type="ARBA" id="ARBA00022723"/>
    </source>
</evidence>
<dbReference type="InterPro" id="IPR037518">
    <property type="entry name" value="MPN"/>
</dbReference>
<dbReference type="Gene3D" id="3.40.140.10">
    <property type="entry name" value="Cytidine Deaminase, domain 2"/>
    <property type="match status" value="1"/>
</dbReference>
<dbReference type="AlphaFoldDB" id="A0A178J392"/>
<name>A0A178J392_9VIBR</name>
<dbReference type="NCBIfam" id="TIGR00608">
    <property type="entry name" value="radc"/>
    <property type="match status" value="1"/>
</dbReference>
<dbReference type="InterPro" id="IPR020891">
    <property type="entry name" value="UPF0758_CS"/>
</dbReference>
<sequence>MNFSIEEQVILKEASSILASKIRTTDALNSPDAVKQLCQYKTAHQQREVFCVLLLDNQHRLIEFGELFHGTIDSASVYPREVVKLALEKNAAAVIFSHNHPSGVAEPSQSDRRITRRLADALALVDIRTLDHIVVSVEGVVSFAERGWI</sequence>
<dbReference type="PANTHER" id="PTHR30471:SF3">
    <property type="entry name" value="UPF0758 PROTEIN YEES-RELATED"/>
    <property type="match status" value="1"/>
</dbReference>
<geneLocation type="plasmid" evidence="8">
    <name>p57_like</name>
</geneLocation>
<dbReference type="GO" id="GO:0006508">
    <property type="term" value="P:proteolysis"/>
    <property type="evidence" value="ECO:0007669"/>
    <property type="project" value="UniProtKB-KW"/>
</dbReference>
<keyword evidence="1" id="KW-0645">Protease</keyword>
<keyword evidence="5" id="KW-0482">Metalloprotease</keyword>
<keyword evidence="2" id="KW-0479">Metal-binding</keyword>
<evidence type="ECO:0000256" key="1">
    <source>
        <dbReference type="ARBA" id="ARBA00022670"/>
    </source>
</evidence>
<dbReference type="PROSITE" id="PS50249">
    <property type="entry name" value="MPN"/>
    <property type="match status" value="1"/>
</dbReference>
<keyword evidence="3" id="KW-0378">Hydrolase</keyword>
<dbReference type="Proteomes" id="UP000094761">
    <property type="component" value="Plasmid p57_like"/>
</dbReference>
<dbReference type="PANTHER" id="PTHR30471">
    <property type="entry name" value="DNA REPAIR PROTEIN RADC"/>
    <property type="match status" value="1"/>
</dbReference>
<evidence type="ECO:0000313" key="7">
    <source>
        <dbReference type="EMBL" id="MDC5742370.1"/>
    </source>
</evidence>